<dbReference type="RefSeq" id="WP_013959563.1">
    <property type="nucleotide sequence ID" value="NC_015727.1"/>
</dbReference>
<evidence type="ECO:0008006" key="4">
    <source>
        <dbReference type="Google" id="ProtNLM"/>
    </source>
</evidence>
<accession>F8GUX7</accession>
<dbReference type="HOGENOM" id="CLU_045683_0_1_4"/>
<dbReference type="KEGG" id="cnc:CNE_BB1p11230"/>
<dbReference type="CDD" id="cd07012">
    <property type="entry name" value="PBP2_Bug_TTT"/>
    <property type="match status" value="1"/>
</dbReference>
<dbReference type="Gene3D" id="3.40.190.10">
    <property type="entry name" value="Periplasmic binding protein-like II"/>
    <property type="match status" value="1"/>
</dbReference>
<geneLocation type="plasmid" evidence="2 3">
    <name>pBB1</name>
</geneLocation>
<dbReference type="GeneID" id="34311930"/>
<evidence type="ECO:0000256" key="1">
    <source>
        <dbReference type="ARBA" id="ARBA00006987"/>
    </source>
</evidence>
<dbReference type="EMBL" id="CP002879">
    <property type="protein sequence ID" value="AEI82531.1"/>
    <property type="molecule type" value="Genomic_DNA"/>
</dbReference>
<comment type="similarity">
    <text evidence="1">Belongs to the UPF0065 (bug) family.</text>
</comment>
<keyword evidence="2" id="KW-0614">Plasmid</keyword>
<sequence length="329" mass="34028">MTNIDRARRALAWLATGVAITLIPAGGSALAQGYPERPVKIVSPTSPGTGVDDFSRLLAKHLTEKLGKPFYVENRPGGNSIIATDAVAKAAPNGYTLLLALSSAMSANPFLFKQLPYSPTRDFVPVARLSSLPVTVVVPATSPYRTLGQLMAAARAQPGKLNYGTSSSGYRAMLAAINDAGKAKAVDVPYKAMSTLLPDLIGGVVDYTVLEISAAVPLIQSGKLRALAVSNTARVPVIADVPTLAEAGMPDATVIGWVGLAAPAGTPAAVVDKLAEAALAFVNTPEAKAHFAQRGTSAYPLGPKAFASALVSDQAQWQRVISMAGILAE</sequence>
<dbReference type="Proteomes" id="UP000006798">
    <property type="component" value="Plasmid pBB1"/>
</dbReference>
<gene>
    <name evidence="2" type="ordered locus">CNE_BB1p11230</name>
</gene>
<dbReference type="AlphaFoldDB" id="F8GUX7"/>
<name>F8GUX7_CUPNN</name>
<dbReference type="PANTHER" id="PTHR42928:SF5">
    <property type="entry name" value="BLR1237 PROTEIN"/>
    <property type="match status" value="1"/>
</dbReference>
<dbReference type="PIRSF" id="PIRSF017082">
    <property type="entry name" value="YflP"/>
    <property type="match status" value="1"/>
</dbReference>
<dbReference type="Pfam" id="PF03401">
    <property type="entry name" value="TctC"/>
    <property type="match status" value="1"/>
</dbReference>
<proteinExistence type="inferred from homology"/>
<reference evidence="2 3" key="1">
    <citation type="journal article" date="2011" name="J. Bacteriol.">
        <title>Complete genome sequence of the type strain Cupriavidus necator N-1.</title>
        <authorList>
            <person name="Poehlein A."/>
            <person name="Kusian B."/>
            <person name="Friedrich B."/>
            <person name="Daniel R."/>
            <person name="Bowien B."/>
        </authorList>
    </citation>
    <scope>NUCLEOTIDE SEQUENCE [LARGE SCALE GENOMIC DNA]</scope>
    <source>
        <strain evidence="3">ATCC 43291 / DSM 13513 / CCUG 52238 / LMG 8453 / N-1</strain>
        <plasmid evidence="2 3">pBB1</plasmid>
    </source>
</reference>
<evidence type="ECO:0000313" key="2">
    <source>
        <dbReference type="EMBL" id="AEI82531.1"/>
    </source>
</evidence>
<dbReference type="PANTHER" id="PTHR42928">
    <property type="entry name" value="TRICARBOXYLATE-BINDING PROTEIN"/>
    <property type="match status" value="1"/>
</dbReference>
<dbReference type="InterPro" id="IPR005064">
    <property type="entry name" value="BUG"/>
</dbReference>
<dbReference type="SUPFAM" id="SSF53850">
    <property type="entry name" value="Periplasmic binding protein-like II"/>
    <property type="match status" value="1"/>
</dbReference>
<evidence type="ECO:0000313" key="3">
    <source>
        <dbReference type="Proteomes" id="UP000006798"/>
    </source>
</evidence>
<dbReference type="InterPro" id="IPR042100">
    <property type="entry name" value="Bug_dom1"/>
</dbReference>
<organism evidence="2 3">
    <name type="scientific">Cupriavidus necator (strain ATCC 43291 / DSM 13513 / CCUG 52238 / LMG 8453 / N-1)</name>
    <name type="common">Ralstonia eutropha</name>
    <dbReference type="NCBI Taxonomy" id="1042878"/>
    <lineage>
        <taxon>Bacteria</taxon>
        <taxon>Pseudomonadati</taxon>
        <taxon>Pseudomonadota</taxon>
        <taxon>Betaproteobacteria</taxon>
        <taxon>Burkholderiales</taxon>
        <taxon>Burkholderiaceae</taxon>
        <taxon>Cupriavidus</taxon>
    </lineage>
</organism>
<protein>
    <recommendedName>
        <fullName evidence="4">Extra-cytoplasmic solute receptor</fullName>
    </recommendedName>
</protein>
<dbReference type="Gene3D" id="3.40.190.150">
    <property type="entry name" value="Bordetella uptake gene, domain 1"/>
    <property type="match status" value="1"/>
</dbReference>